<sequence length="176" mass="18875">MTAGPSLWKRQRLLTMSWQTLGTLLTGLAEEIRAAGPLPDTVVGITRGGLTPAVALAHRLDVPEFRIMGIPRNSSNSRYSERGAAALEYVVPDTPLTGKRVLVVDDIMGDGGTMETAVGTLRALDAAEIRTAVLVRNQNCAGRPDHQGVEVDDWTVFPWEAPPGPAEPTVPLEAVR</sequence>
<reference evidence="4" key="1">
    <citation type="journal article" date="2008" name="Chem. Biol.">
        <title>Deciphering deazapurine biosynthesis: pathway for pyrrolopyrimidine nucleosides toyocamycin and sangivamycin.</title>
        <authorList>
            <person name="McCarty R.M."/>
            <person name="Bandarian V."/>
        </authorList>
    </citation>
    <scope>NUCLEOTIDE SEQUENCE</scope>
</reference>
<reference evidence="4" key="2">
    <citation type="submission" date="2008-03" db="EMBL/GenBank/DDBJ databases">
        <authorList>
            <person name="Mccarty R."/>
            <person name="Bandarian V."/>
        </authorList>
    </citation>
    <scope>NUCLEOTIDE SEQUENCE</scope>
</reference>
<dbReference type="CDD" id="cd06223">
    <property type="entry name" value="PRTases_typeI"/>
    <property type="match status" value="1"/>
</dbReference>
<protein>
    <submittedName>
        <fullName evidence="4">ToyH</fullName>
    </submittedName>
</protein>
<dbReference type="InterPro" id="IPR000836">
    <property type="entry name" value="PRTase_dom"/>
</dbReference>
<dbReference type="GO" id="GO:0016757">
    <property type="term" value="F:glycosyltransferase activity"/>
    <property type="evidence" value="ECO:0007669"/>
    <property type="project" value="UniProtKB-KW"/>
</dbReference>
<dbReference type="Pfam" id="PF00156">
    <property type="entry name" value="Pribosyltran"/>
    <property type="match status" value="1"/>
</dbReference>
<proteinExistence type="predicted"/>
<dbReference type="BioCyc" id="MetaCyc:MONOMER-16215"/>
<evidence type="ECO:0000256" key="1">
    <source>
        <dbReference type="ARBA" id="ARBA00022676"/>
    </source>
</evidence>
<dbReference type="Gene3D" id="3.40.50.2020">
    <property type="match status" value="1"/>
</dbReference>
<evidence type="ECO:0000256" key="2">
    <source>
        <dbReference type="ARBA" id="ARBA00022679"/>
    </source>
</evidence>
<gene>
    <name evidence="4" type="primary">toyH</name>
</gene>
<feature type="domain" description="Phosphoribosyltransferase" evidence="3">
    <location>
        <begin position="24"/>
        <end position="161"/>
    </location>
</feature>
<dbReference type="PANTHER" id="PTHR43363:SF1">
    <property type="entry name" value="HYPOXANTHINE-GUANINE PHOSPHORIBOSYLTRANSFERASE"/>
    <property type="match status" value="1"/>
</dbReference>
<keyword evidence="2" id="KW-0808">Transferase</keyword>
<organism evidence="4">
    <name type="scientific">Streptomyces rimosus</name>
    <dbReference type="NCBI Taxonomy" id="1927"/>
    <lineage>
        <taxon>Bacteria</taxon>
        <taxon>Bacillati</taxon>
        <taxon>Actinomycetota</taxon>
        <taxon>Actinomycetes</taxon>
        <taxon>Kitasatosporales</taxon>
        <taxon>Streptomycetaceae</taxon>
        <taxon>Streptomyces</taxon>
    </lineage>
</organism>
<dbReference type="InterPro" id="IPR029057">
    <property type="entry name" value="PRTase-like"/>
</dbReference>
<keyword evidence="1" id="KW-0328">Glycosyltransferase</keyword>
<evidence type="ECO:0000313" key="4">
    <source>
        <dbReference type="EMBL" id="ACF06639.1"/>
    </source>
</evidence>
<evidence type="ECO:0000259" key="3">
    <source>
        <dbReference type="Pfam" id="PF00156"/>
    </source>
</evidence>
<dbReference type="SMR" id="B6CWJ1"/>
<dbReference type="EMBL" id="EU573979">
    <property type="protein sequence ID" value="ACF06639.1"/>
    <property type="molecule type" value="Genomic_DNA"/>
</dbReference>
<name>B6CWJ1_STRRM</name>
<dbReference type="AlphaFoldDB" id="B6CWJ1"/>
<dbReference type="PANTHER" id="PTHR43363">
    <property type="entry name" value="HYPOXANTHINE PHOSPHORIBOSYLTRANSFERASE"/>
    <property type="match status" value="1"/>
</dbReference>
<dbReference type="SUPFAM" id="SSF53271">
    <property type="entry name" value="PRTase-like"/>
    <property type="match status" value="1"/>
</dbReference>
<accession>B6CWJ1</accession>